<gene>
    <name evidence="2" type="ORF">AUR04nite_31270</name>
</gene>
<name>A0A4Y4DVG3_GLUUR</name>
<dbReference type="InterPro" id="IPR016181">
    <property type="entry name" value="Acyl_CoA_acyltransferase"/>
</dbReference>
<keyword evidence="3" id="KW-1185">Reference proteome</keyword>
<sequence length="157" mass="17730">MEHEKWQANRDRNCPEDAARLLATVPEWFGQPDSNAAYIRDAQTLDTWTVRNERGEVLGLTLVSHHFQHVSEVHLTVVSKNAHGCGIGTAMLQAIEVDARHRGVKLLEVKTLGPSHPDRGYAQTRRFYKKFGFLPLEETDLWGAETPCLIMVKPLTS</sequence>
<dbReference type="Gene3D" id="3.40.630.30">
    <property type="match status" value="1"/>
</dbReference>
<proteinExistence type="predicted"/>
<organism evidence="2 3">
    <name type="scientific">Glutamicibacter uratoxydans</name>
    <name type="common">Arthrobacter uratoxydans</name>
    <dbReference type="NCBI Taxonomy" id="43667"/>
    <lineage>
        <taxon>Bacteria</taxon>
        <taxon>Bacillati</taxon>
        <taxon>Actinomycetota</taxon>
        <taxon>Actinomycetes</taxon>
        <taxon>Micrococcales</taxon>
        <taxon>Micrococcaceae</taxon>
        <taxon>Glutamicibacter</taxon>
    </lineage>
</organism>
<keyword evidence="2" id="KW-0808">Transferase</keyword>
<evidence type="ECO:0000313" key="2">
    <source>
        <dbReference type="EMBL" id="GED07595.1"/>
    </source>
</evidence>
<dbReference type="Proteomes" id="UP000316612">
    <property type="component" value="Unassembled WGS sequence"/>
</dbReference>
<dbReference type="OrthoDB" id="9783470at2"/>
<evidence type="ECO:0000313" key="3">
    <source>
        <dbReference type="Proteomes" id="UP000316612"/>
    </source>
</evidence>
<dbReference type="EMBL" id="BJNY01000022">
    <property type="protein sequence ID" value="GED07595.1"/>
    <property type="molecule type" value="Genomic_DNA"/>
</dbReference>
<dbReference type="SUPFAM" id="SSF55729">
    <property type="entry name" value="Acyl-CoA N-acyltransferases (Nat)"/>
    <property type="match status" value="1"/>
</dbReference>
<comment type="caution">
    <text evidence="2">The sequence shown here is derived from an EMBL/GenBank/DDBJ whole genome shotgun (WGS) entry which is preliminary data.</text>
</comment>
<protein>
    <submittedName>
        <fullName evidence="2">N-acetyltransferase</fullName>
    </submittedName>
</protein>
<dbReference type="PROSITE" id="PS51186">
    <property type="entry name" value="GNAT"/>
    <property type="match status" value="1"/>
</dbReference>
<dbReference type="RefSeq" id="WP_141366863.1">
    <property type="nucleotide sequence ID" value="NZ_BAAAJL010000010.1"/>
</dbReference>
<reference evidence="2 3" key="1">
    <citation type="submission" date="2019-06" db="EMBL/GenBank/DDBJ databases">
        <title>Whole genome shotgun sequence of Glutamicibacter uratoxydans NBRC 15515.</title>
        <authorList>
            <person name="Hosoyama A."/>
            <person name="Uohara A."/>
            <person name="Ohji S."/>
            <person name="Ichikawa N."/>
        </authorList>
    </citation>
    <scope>NUCLEOTIDE SEQUENCE [LARGE SCALE GENOMIC DNA]</scope>
    <source>
        <strain evidence="2 3">NBRC 15515</strain>
    </source>
</reference>
<dbReference type="Pfam" id="PF00583">
    <property type="entry name" value="Acetyltransf_1"/>
    <property type="match status" value="1"/>
</dbReference>
<dbReference type="AlphaFoldDB" id="A0A4Y4DVG3"/>
<accession>A0A4Y4DVG3</accession>
<dbReference type="GO" id="GO:0016747">
    <property type="term" value="F:acyltransferase activity, transferring groups other than amino-acyl groups"/>
    <property type="evidence" value="ECO:0007669"/>
    <property type="project" value="InterPro"/>
</dbReference>
<dbReference type="InterPro" id="IPR000182">
    <property type="entry name" value="GNAT_dom"/>
</dbReference>
<evidence type="ECO:0000259" key="1">
    <source>
        <dbReference type="PROSITE" id="PS51186"/>
    </source>
</evidence>
<feature type="domain" description="N-acetyltransferase" evidence="1">
    <location>
        <begin position="9"/>
        <end position="156"/>
    </location>
</feature>